<dbReference type="HAMAP" id="MF_01518">
    <property type="entry name" value="Adenine_deamin"/>
    <property type="match status" value="1"/>
</dbReference>
<evidence type="ECO:0000256" key="3">
    <source>
        <dbReference type="ARBA" id="ARBA00022801"/>
    </source>
</evidence>
<evidence type="ECO:0000259" key="8">
    <source>
        <dbReference type="Pfam" id="PF13382"/>
    </source>
</evidence>
<dbReference type="InterPro" id="IPR006679">
    <property type="entry name" value="Adenine_deam"/>
</dbReference>
<comment type="catalytic activity">
    <reaction evidence="5 6">
        <text>adenine + H2O + H(+) = hypoxanthine + NH4(+)</text>
        <dbReference type="Rhea" id="RHEA:23688"/>
        <dbReference type="ChEBI" id="CHEBI:15377"/>
        <dbReference type="ChEBI" id="CHEBI:15378"/>
        <dbReference type="ChEBI" id="CHEBI:16708"/>
        <dbReference type="ChEBI" id="CHEBI:17368"/>
        <dbReference type="ChEBI" id="CHEBI:28938"/>
        <dbReference type="EC" id="3.5.4.2"/>
    </reaction>
</comment>
<keyword evidence="4 6" id="KW-0464">Manganese</keyword>
<dbReference type="Gene3D" id="2.30.40.10">
    <property type="entry name" value="Urease, subunit C, domain 1"/>
    <property type="match status" value="1"/>
</dbReference>
<evidence type="ECO:0000256" key="4">
    <source>
        <dbReference type="ARBA" id="ARBA00023211"/>
    </source>
</evidence>
<dbReference type="PANTHER" id="PTHR11113">
    <property type="entry name" value="N-ACETYLGLUCOSAMINE-6-PHOSPHATE DEACETYLASE"/>
    <property type="match status" value="1"/>
</dbReference>
<dbReference type="Pfam" id="PF01979">
    <property type="entry name" value="Amidohydro_1"/>
    <property type="match status" value="2"/>
</dbReference>
<proteinExistence type="inferred from homology"/>
<sequence length="603" mass="64760">MINHFCKVPLWECNGKLVRVAQGQEPADTVIRHAQLVSVTTREVLDDADIAISCGRVAYIGFDGHTAEHCVGPDTKVIDAHGLYAAPGLLDTHIHIESSMVGPSEYARGVVPHGTVGIYADPHEVANVRGLEGVKAMWADASRTPLKIMLTTPSCVPAVLGVEDTGSSIDAAQVADTMTWPETCGLGEMMNFPGILSGEKNALGEVQETLKADKPVTGHYVTTDDDRGLNAYIAAGVTSCHESSTFQDVLAKLRMGMYVQLRQGSAWLNLPGYLPQLVQSGVDTSHCMLCTDDSHPHTIVADGHMDRVLREAVRLGLDPIVAIQMCTINAATYFGVGLDMGSITPGKCADIVLFEDLTNFRAAQVYIDGELVAKDGKALFEVEPFQWPSFMTNTMDLGIDITPQTFRIPVDTQEDTCKVRALGVNAGDTLTRELTVQVPVRDGSLQADPEHDILKACVFDRHHGEKGTHAFGFISGFGIHGALAQTVSHDAHNLLVMGDNDTDMALAAKTLADCGGGEVAVMDGKVLALVELPVCGLMSDKPVEVVAAEVDRIEQAWATMGCTLPSPFMTMGVMSLACVPFLRLTNRGYVNCITFQMEPLLAE</sequence>
<evidence type="ECO:0000256" key="1">
    <source>
        <dbReference type="ARBA" id="ARBA00006773"/>
    </source>
</evidence>
<evidence type="ECO:0000313" key="10">
    <source>
        <dbReference type="Proteomes" id="UP000198528"/>
    </source>
</evidence>
<evidence type="ECO:0000256" key="2">
    <source>
        <dbReference type="ARBA" id="ARBA00012782"/>
    </source>
</evidence>
<protein>
    <recommendedName>
        <fullName evidence="2 6">Adenine deaminase</fullName>
        <shortName evidence="6">Adenase</shortName>
        <shortName evidence="6">Adenine aminase</shortName>
        <ecNumber evidence="2 6">3.5.4.2</ecNumber>
    </recommendedName>
</protein>
<evidence type="ECO:0000259" key="7">
    <source>
        <dbReference type="Pfam" id="PF01979"/>
    </source>
</evidence>
<dbReference type="SUPFAM" id="SSF51338">
    <property type="entry name" value="Composite domain of metallo-dependent hydrolases"/>
    <property type="match status" value="1"/>
</dbReference>
<dbReference type="EC" id="3.5.4.2" evidence="2 6"/>
<evidence type="ECO:0000256" key="5">
    <source>
        <dbReference type="ARBA" id="ARBA00047720"/>
    </source>
</evidence>
<dbReference type="GO" id="GO:0000034">
    <property type="term" value="F:adenine deaminase activity"/>
    <property type="evidence" value="ECO:0007669"/>
    <property type="project" value="UniProtKB-UniRule"/>
</dbReference>
<dbReference type="InterPro" id="IPR011059">
    <property type="entry name" value="Metal-dep_hydrolase_composite"/>
</dbReference>
<dbReference type="SUPFAM" id="SSF51556">
    <property type="entry name" value="Metallo-dependent hydrolases"/>
    <property type="match status" value="1"/>
</dbReference>
<gene>
    <name evidence="6" type="primary">ade</name>
    <name evidence="9" type="ORF">SAMN04487824_12126</name>
</gene>
<organism evidence="9 10">
    <name type="scientific">Parafannyhessea umbonata</name>
    <dbReference type="NCBI Taxonomy" id="604330"/>
    <lineage>
        <taxon>Bacteria</taxon>
        <taxon>Bacillati</taxon>
        <taxon>Actinomycetota</taxon>
        <taxon>Coriobacteriia</taxon>
        <taxon>Coriobacteriales</taxon>
        <taxon>Atopobiaceae</taxon>
        <taxon>Parafannyhessea</taxon>
    </lineage>
</organism>
<feature type="domain" description="Adenine deaminase C-terminal" evidence="8">
    <location>
        <begin position="429"/>
        <end position="595"/>
    </location>
</feature>
<keyword evidence="3 6" id="KW-0378">Hydrolase</keyword>
<dbReference type="InterPro" id="IPR006680">
    <property type="entry name" value="Amidohydro-rel"/>
</dbReference>
<comment type="similarity">
    <text evidence="1 6">Belongs to the metallo-dependent hydrolases superfamily. Adenine deaminase family.</text>
</comment>
<comment type="cofactor">
    <cofactor evidence="6">
        <name>Mn(2+)</name>
        <dbReference type="ChEBI" id="CHEBI:29035"/>
    </cofactor>
</comment>
<dbReference type="Gene3D" id="3.20.20.140">
    <property type="entry name" value="Metal-dependent hydrolases"/>
    <property type="match status" value="1"/>
</dbReference>
<name>A0A1G6MGT8_9ACTN</name>
<dbReference type="AlphaFoldDB" id="A0A1G6MGT8"/>
<feature type="domain" description="Amidohydrolase-related" evidence="7">
    <location>
        <begin position="276"/>
        <end position="372"/>
    </location>
</feature>
<dbReference type="EMBL" id="FMZL01000021">
    <property type="protein sequence ID" value="SDC54700.1"/>
    <property type="molecule type" value="Genomic_DNA"/>
</dbReference>
<dbReference type="InterPro" id="IPR026912">
    <property type="entry name" value="Adenine_deam_C"/>
</dbReference>
<reference evidence="10" key="1">
    <citation type="submission" date="2016-10" db="EMBL/GenBank/DDBJ databases">
        <authorList>
            <person name="Varghese N."/>
            <person name="Submissions S."/>
        </authorList>
    </citation>
    <scope>NUCLEOTIDE SEQUENCE [LARGE SCALE GENOMIC DNA]</scope>
    <source>
        <strain evidence="10">DSM 22619</strain>
    </source>
</reference>
<dbReference type="InterPro" id="IPR032466">
    <property type="entry name" value="Metal_Hydrolase"/>
</dbReference>
<evidence type="ECO:0000313" key="9">
    <source>
        <dbReference type="EMBL" id="SDC54700.1"/>
    </source>
</evidence>
<dbReference type="RefSeq" id="WP_090847333.1">
    <property type="nucleotide sequence ID" value="NZ_FMZL01000021.1"/>
</dbReference>
<accession>A0A1G6MGT8</accession>
<feature type="domain" description="Amidohydrolase-related" evidence="7">
    <location>
        <begin position="85"/>
        <end position="252"/>
    </location>
</feature>
<dbReference type="STRING" id="604330.SAMN04489857_1946"/>
<dbReference type="PANTHER" id="PTHR11113:SF2">
    <property type="entry name" value="ADENINE DEAMINASE"/>
    <property type="match status" value="1"/>
</dbReference>
<dbReference type="Proteomes" id="UP000198528">
    <property type="component" value="Unassembled WGS sequence"/>
</dbReference>
<dbReference type="Pfam" id="PF13382">
    <property type="entry name" value="Adenine_deam_C"/>
    <property type="match status" value="1"/>
</dbReference>
<keyword evidence="10" id="KW-1185">Reference proteome</keyword>
<dbReference type="GO" id="GO:0006146">
    <property type="term" value="P:adenine catabolic process"/>
    <property type="evidence" value="ECO:0007669"/>
    <property type="project" value="InterPro"/>
</dbReference>
<evidence type="ECO:0000256" key="6">
    <source>
        <dbReference type="HAMAP-Rule" id="MF_01518"/>
    </source>
</evidence>